<name>A0A9Q0YH69_HOLLE</name>
<dbReference type="GO" id="GO:0016020">
    <property type="term" value="C:membrane"/>
    <property type="evidence" value="ECO:0007669"/>
    <property type="project" value="UniProtKB-SubCell"/>
</dbReference>
<sequence>MDVDEVLYAIGDFGRGQVLILVSVGAMSYMVPSWVAFGITFLAAIPDHFCTVPRNANVEDYIPSVETNGDYVYDSCTQYTNPGSTNRSTIPCQNGWTFTTTSYGSTIVSEGCQLPGVSLVSEILTPKRRTIGFNLFATFSPIGTMILALWGFFIREWRHFQLAITLPFFVLTFICCFVPESPRWLLSAGKVQKARTILNGLGRFNGSKIHPVVIRRKSCDGCKIDNTSFVNSHTKEPGISDQQTTKEAQLDKLTTVSLQVAQNTMEQNMATMGETIRPKTTKSSTYLYLFKTRRMCLVTIILTVTWLASTFAYHGLNLNSVRLTGNPYLNLFLTGGIEIPAIIVAMTVSIKPYSIHRDIRGGRKTRRNFITLCRYSVCYGNVPHRGEDEMHHSLPIIIFGVASAIPSPFVLLLPETLGKSQPDTAEDIDLMYQEEKLRG</sequence>
<dbReference type="SUPFAM" id="SSF103473">
    <property type="entry name" value="MFS general substrate transporter"/>
    <property type="match status" value="1"/>
</dbReference>
<feature type="transmembrane region" description="Helical" evidence="5">
    <location>
        <begin position="328"/>
        <end position="350"/>
    </location>
</feature>
<evidence type="ECO:0000256" key="5">
    <source>
        <dbReference type="SAM" id="Phobius"/>
    </source>
</evidence>
<dbReference type="EMBL" id="JAIZAY010000021">
    <property type="protein sequence ID" value="KAJ8022014.1"/>
    <property type="molecule type" value="Genomic_DNA"/>
</dbReference>
<feature type="transmembrane region" description="Helical" evidence="5">
    <location>
        <begin position="295"/>
        <end position="316"/>
    </location>
</feature>
<evidence type="ECO:0000313" key="7">
    <source>
        <dbReference type="Proteomes" id="UP001152320"/>
    </source>
</evidence>
<keyword evidence="4 5" id="KW-0472">Membrane</keyword>
<dbReference type="OrthoDB" id="5296287at2759"/>
<gene>
    <name evidence="6" type="ORF">HOLleu_39385</name>
</gene>
<proteinExistence type="predicted"/>
<comment type="caution">
    <text evidence="6">The sequence shown here is derived from an EMBL/GenBank/DDBJ whole genome shotgun (WGS) entry which is preliminary data.</text>
</comment>
<dbReference type="InterPro" id="IPR005828">
    <property type="entry name" value="MFS_sugar_transport-like"/>
</dbReference>
<dbReference type="AlphaFoldDB" id="A0A9Q0YH69"/>
<evidence type="ECO:0000256" key="4">
    <source>
        <dbReference type="ARBA" id="ARBA00023136"/>
    </source>
</evidence>
<dbReference type="InterPro" id="IPR036259">
    <property type="entry name" value="MFS_trans_sf"/>
</dbReference>
<feature type="transmembrane region" description="Helical" evidence="5">
    <location>
        <begin position="131"/>
        <end position="153"/>
    </location>
</feature>
<keyword evidence="3 5" id="KW-1133">Transmembrane helix</keyword>
<reference evidence="6" key="1">
    <citation type="submission" date="2021-10" db="EMBL/GenBank/DDBJ databases">
        <title>Tropical sea cucumber genome reveals ecological adaptation and Cuvierian tubules defense mechanism.</title>
        <authorList>
            <person name="Chen T."/>
        </authorList>
    </citation>
    <scope>NUCLEOTIDE SEQUENCE</scope>
    <source>
        <strain evidence="6">Nanhai2018</strain>
        <tissue evidence="6">Muscle</tissue>
    </source>
</reference>
<organism evidence="6 7">
    <name type="scientific">Holothuria leucospilota</name>
    <name type="common">Black long sea cucumber</name>
    <name type="synonym">Mertensiothuria leucospilota</name>
    <dbReference type="NCBI Taxonomy" id="206669"/>
    <lineage>
        <taxon>Eukaryota</taxon>
        <taxon>Metazoa</taxon>
        <taxon>Echinodermata</taxon>
        <taxon>Eleutherozoa</taxon>
        <taxon>Echinozoa</taxon>
        <taxon>Holothuroidea</taxon>
        <taxon>Aspidochirotacea</taxon>
        <taxon>Aspidochirotida</taxon>
        <taxon>Holothuriidae</taxon>
        <taxon>Holothuria</taxon>
    </lineage>
</organism>
<evidence type="ECO:0000256" key="2">
    <source>
        <dbReference type="ARBA" id="ARBA00022692"/>
    </source>
</evidence>
<dbReference type="Gene3D" id="1.20.1250.20">
    <property type="entry name" value="MFS general substrate transporter like domains"/>
    <property type="match status" value="1"/>
</dbReference>
<feature type="transmembrane region" description="Helical" evidence="5">
    <location>
        <begin position="159"/>
        <end position="178"/>
    </location>
</feature>
<evidence type="ECO:0000313" key="6">
    <source>
        <dbReference type="EMBL" id="KAJ8022014.1"/>
    </source>
</evidence>
<accession>A0A9Q0YH69</accession>
<protein>
    <submittedName>
        <fullName evidence="6">Solute carrier family 22 member 3</fullName>
    </submittedName>
</protein>
<comment type="subcellular location">
    <subcellularLocation>
        <location evidence="1">Membrane</location>
        <topology evidence="1">Multi-pass membrane protein</topology>
    </subcellularLocation>
</comment>
<dbReference type="Proteomes" id="UP001152320">
    <property type="component" value="Chromosome 21"/>
</dbReference>
<keyword evidence="2 5" id="KW-0812">Transmembrane</keyword>
<dbReference type="PANTHER" id="PTHR24064">
    <property type="entry name" value="SOLUTE CARRIER FAMILY 22 MEMBER"/>
    <property type="match status" value="1"/>
</dbReference>
<evidence type="ECO:0000256" key="1">
    <source>
        <dbReference type="ARBA" id="ARBA00004141"/>
    </source>
</evidence>
<feature type="transmembrane region" description="Helical" evidence="5">
    <location>
        <begin position="20"/>
        <end position="45"/>
    </location>
</feature>
<dbReference type="Pfam" id="PF00083">
    <property type="entry name" value="Sugar_tr"/>
    <property type="match status" value="1"/>
</dbReference>
<evidence type="ECO:0000256" key="3">
    <source>
        <dbReference type="ARBA" id="ARBA00022989"/>
    </source>
</evidence>
<dbReference type="GO" id="GO:0022857">
    <property type="term" value="F:transmembrane transporter activity"/>
    <property type="evidence" value="ECO:0007669"/>
    <property type="project" value="InterPro"/>
</dbReference>
<keyword evidence="7" id="KW-1185">Reference proteome</keyword>